<dbReference type="Gene3D" id="3.40.50.10810">
    <property type="entry name" value="Tandem AAA-ATPase domain"/>
    <property type="match status" value="1"/>
</dbReference>
<dbReference type="PROSITE" id="PS51192">
    <property type="entry name" value="HELICASE_ATP_BIND_1"/>
    <property type="match status" value="1"/>
</dbReference>
<evidence type="ECO:0000259" key="7">
    <source>
        <dbReference type="PROSITE" id="PS51194"/>
    </source>
</evidence>
<dbReference type="Gene3D" id="3.40.50.300">
    <property type="entry name" value="P-loop containing nucleotide triphosphate hydrolases"/>
    <property type="match status" value="1"/>
</dbReference>
<keyword evidence="2" id="KW-0378">Hydrolase</keyword>
<dbReference type="SUPFAM" id="SSF52540">
    <property type="entry name" value="P-loop containing nucleoside triphosphate hydrolases"/>
    <property type="match status" value="2"/>
</dbReference>
<keyword evidence="9" id="KW-1185">Reference proteome</keyword>
<evidence type="ECO:0000256" key="2">
    <source>
        <dbReference type="ARBA" id="ARBA00022801"/>
    </source>
</evidence>
<dbReference type="Pfam" id="PF00271">
    <property type="entry name" value="Helicase_C"/>
    <property type="match status" value="1"/>
</dbReference>
<keyword evidence="3 8" id="KW-0347">Helicase</keyword>
<name>A0ABX5WL08_9GAMM</name>
<dbReference type="Pfam" id="PF00176">
    <property type="entry name" value="SNF2-rel_dom"/>
    <property type="match status" value="1"/>
</dbReference>
<feature type="coiled-coil region" evidence="5">
    <location>
        <begin position="700"/>
        <end position="727"/>
    </location>
</feature>
<dbReference type="CDD" id="cd18011">
    <property type="entry name" value="DEXDc_RapA"/>
    <property type="match status" value="1"/>
</dbReference>
<dbReference type="Proteomes" id="UP000318758">
    <property type="component" value="Chromosome"/>
</dbReference>
<dbReference type="SMART" id="SM00490">
    <property type="entry name" value="HELICc"/>
    <property type="match status" value="1"/>
</dbReference>
<reference evidence="8 9" key="1">
    <citation type="submission" date="2019-06" db="EMBL/GenBank/DDBJ databases">
        <title>Complete genome of Shewanella marisflavi ECSMB14101, a mussel settlement-inducing bacterium isolated from East China Sea.</title>
        <authorList>
            <person name="Yang J."/>
            <person name="Liang X."/>
            <person name="Chang R."/>
            <person name="Peng L."/>
        </authorList>
    </citation>
    <scope>NUCLEOTIDE SEQUENCE [LARGE SCALE GENOMIC DNA]</scope>
    <source>
        <strain evidence="8 9">ECSMB14101</strain>
    </source>
</reference>
<dbReference type="InterPro" id="IPR038718">
    <property type="entry name" value="SNF2-like_sf"/>
</dbReference>
<dbReference type="PANTHER" id="PTHR45766">
    <property type="entry name" value="DNA ANNEALING HELICASE AND ENDONUCLEASE ZRANB3 FAMILY MEMBER"/>
    <property type="match status" value="1"/>
</dbReference>
<dbReference type="GO" id="GO:0004386">
    <property type="term" value="F:helicase activity"/>
    <property type="evidence" value="ECO:0007669"/>
    <property type="project" value="UniProtKB-KW"/>
</dbReference>
<feature type="domain" description="Helicase ATP-binding" evidence="6">
    <location>
        <begin position="115"/>
        <end position="308"/>
    </location>
</feature>
<dbReference type="InterPro" id="IPR014001">
    <property type="entry name" value="Helicase_ATP-bd"/>
</dbReference>
<dbReference type="InterPro" id="IPR057342">
    <property type="entry name" value="DEXDc_RapA"/>
</dbReference>
<evidence type="ECO:0000256" key="4">
    <source>
        <dbReference type="ARBA" id="ARBA00022840"/>
    </source>
</evidence>
<keyword evidence="5" id="KW-0175">Coiled coil</keyword>
<sequence>MREIWQAGQQVRLISDPGRVGTLSGKTRAQGGITRYFVHYPDGSSWVIAKSLELIDSGNTDDPYSMLENKQFGRVNDLRRNLTCIQLSGRLANLVYSMDTTNTEFFAYQYKPVLSFLEAQSKGILIADEVGLGKTIEAGLIWTEMRARTDARRLLVVCPAMLREKWRDELAFRFGIDATLMNAAELCQELKRDRHNVPPGKAIVCSYDGLRPPRQKMDDEAKGITSKAKKVSPRQKLAQLMAENEAEEPLFDMVIFDEAHKMRNAESATSKLGRLIREVSENIILLSATPINLHSQDLYQLLNLVDEDTFSSEHIFPSILTANEPLVRAQRQALDKSSGWEAIETELNRAQRHYLLRDNNQLQAILDDGLNDAELKDDSVRIQLANRIERCNLLSKAVIRTRKADVKELRVIRDPMAPHVEMTEVEAELYQRVTEIVRRYAVERDISEGFMLATPQRQLSSSMFAAMKSWQGRSSKDDFQLYEDLGTDSAGGDSAPLMQHIVAGVQGIVELEELREYDSKFSVLLDTLSTFFTEYPNEKVIIFSYFRGTLRYLAERLGEHHISSEVLMGGMRETKQDIIDRFKEKAGIRVLLASEVASEGVDLQFCRVLINYDLPWNPMRIEQRIGRIDRHGQKADRITILNFCYHDTIDQRIYNRLYERLDVFKRSLGDMEAILGEEISLLTKDLFCAELTPEQEQQRIEQTSLAIEQLRQTTDQLEAEASNLIAHSGHILQEVNAAHEFSKRITEADLITFVKDFLERHCTGFEFFQPKTDQTVYEIILPSQTAAELGKFVQKNKMQGLTSLEQGGRRTVVFRNKMVKSDHQHEVINQTHPLIQFISEYLRQHNEAFVPLVATRLAQDKLKDLLPGQYVAVVKRLSFEGIRIEEKLVSRLIHLESDELFEPNKSFDVVNAGRLQGKDWPNVSSSVDVAAIDSAFFRCDEQLQSDYEKEAAQKIAENNDRVGLQLSSAKKHFERQLNSRNSALFKHQLAGRSSLIKATEGQIRKLTERFEQREAELNQSAVLKHHIHDVCHLVINVERSS</sequence>
<accession>A0ABX5WL08</accession>
<evidence type="ECO:0000256" key="5">
    <source>
        <dbReference type="SAM" id="Coils"/>
    </source>
</evidence>
<dbReference type="EMBL" id="CP041153">
    <property type="protein sequence ID" value="QDF75263.1"/>
    <property type="molecule type" value="Genomic_DNA"/>
</dbReference>
<dbReference type="InterPro" id="IPR027417">
    <property type="entry name" value="P-loop_NTPase"/>
</dbReference>
<evidence type="ECO:0000259" key="6">
    <source>
        <dbReference type="PROSITE" id="PS51192"/>
    </source>
</evidence>
<dbReference type="RefSeq" id="WP_052125494.1">
    <property type="nucleotide sequence ID" value="NZ_CP041153.1"/>
</dbReference>
<dbReference type="PANTHER" id="PTHR45766:SF6">
    <property type="entry name" value="SWI_SNF-RELATED MATRIX-ASSOCIATED ACTIN-DEPENDENT REGULATOR OF CHROMATIN SUBFAMILY A-LIKE PROTEIN 1"/>
    <property type="match status" value="1"/>
</dbReference>
<evidence type="ECO:0000256" key="1">
    <source>
        <dbReference type="ARBA" id="ARBA00022741"/>
    </source>
</evidence>
<dbReference type="SMART" id="SM00487">
    <property type="entry name" value="DEXDc"/>
    <property type="match status" value="1"/>
</dbReference>
<gene>
    <name evidence="8" type="ORF">FGA12_08895</name>
</gene>
<dbReference type="CDD" id="cd18793">
    <property type="entry name" value="SF2_C_SNF"/>
    <property type="match status" value="1"/>
</dbReference>
<dbReference type="InterPro" id="IPR049730">
    <property type="entry name" value="SNF2/RAD54-like_C"/>
</dbReference>
<dbReference type="InterPro" id="IPR001650">
    <property type="entry name" value="Helicase_C-like"/>
</dbReference>
<dbReference type="PROSITE" id="PS51194">
    <property type="entry name" value="HELICASE_CTER"/>
    <property type="match status" value="1"/>
</dbReference>
<keyword evidence="1" id="KW-0547">Nucleotide-binding</keyword>
<evidence type="ECO:0000256" key="3">
    <source>
        <dbReference type="ARBA" id="ARBA00022806"/>
    </source>
</evidence>
<feature type="domain" description="Helicase C-terminal" evidence="7">
    <location>
        <begin position="527"/>
        <end position="687"/>
    </location>
</feature>
<evidence type="ECO:0000313" key="9">
    <source>
        <dbReference type="Proteomes" id="UP000318758"/>
    </source>
</evidence>
<keyword evidence="4" id="KW-0067">ATP-binding</keyword>
<evidence type="ECO:0000313" key="8">
    <source>
        <dbReference type="EMBL" id="QDF75263.1"/>
    </source>
</evidence>
<dbReference type="InterPro" id="IPR000330">
    <property type="entry name" value="SNF2_N"/>
</dbReference>
<proteinExistence type="predicted"/>
<organism evidence="8 9">
    <name type="scientific">Shewanella marisflavi</name>
    <dbReference type="NCBI Taxonomy" id="260364"/>
    <lineage>
        <taxon>Bacteria</taxon>
        <taxon>Pseudomonadati</taxon>
        <taxon>Pseudomonadota</taxon>
        <taxon>Gammaproteobacteria</taxon>
        <taxon>Alteromonadales</taxon>
        <taxon>Shewanellaceae</taxon>
        <taxon>Shewanella</taxon>
    </lineage>
</organism>
<protein>
    <submittedName>
        <fullName evidence="8">Helicase</fullName>
    </submittedName>
</protein>